<gene>
    <name evidence="1" type="ORF">EZS26_003574</name>
</gene>
<comment type="caution">
    <text evidence="1">The sequence shown here is derived from an EMBL/GenBank/DDBJ whole genome shotgun (WGS) entry which is preliminary data.</text>
</comment>
<evidence type="ECO:0000313" key="2">
    <source>
        <dbReference type="Proteomes" id="UP000324575"/>
    </source>
</evidence>
<dbReference type="AlphaFoldDB" id="A0A5M8NTP5"/>
<evidence type="ECO:0000313" key="1">
    <source>
        <dbReference type="EMBL" id="KAA6300286.1"/>
    </source>
</evidence>
<protein>
    <submittedName>
        <fullName evidence="1">Uncharacterized protein</fullName>
    </submittedName>
</protein>
<proteinExistence type="predicted"/>
<name>A0A5M8NTP5_9BACT</name>
<organism evidence="1 2">
    <name type="scientific">Candidatus Ordinivivax streblomastigis</name>
    <dbReference type="NCBI Taxonomy" id="2540710"/>
    <lineage>
        <taxon>Bacteria</taxon>
        <taxon>Pseudomonadati</taxon>
        <taxon>Bacteroidota</taxon>
        <taxon>Bacteroidia</taxon>
        <taxon>Bacteroidales</taxon>
        <taxon>Candidatus Ordinivivax</taxon>
    </lineage>
</organism>
<sequence length="147" mass="16490">MNENILHKGATFFDPDYFFNLTDFTIPETESGCLQNVATTCYADGRIAYIYGNNPHYASNPADYVNDKMIQSFQIDLYNKMIKLLPLPHANTYSNFINKMGDFILFGLTTMSDGAVLFSYNHKTGEISKSPIPNASSTILDTAVFDK</sequence>
<reference evidence="1 2" key="1">
    <citation type="submission" date="2019-03" db="EMBL/GenBank/DDBJ databases">
        <title>Single cell metagenomics reveals metabolic interactions within the superorganism composed of flagellate Streblomastix strix and complex community of Bacteroidetes bacteria on its surface.</title>
        <authorList>
            <person name="Treitli S.C."/>
            <person name="Kolisko M."/>
            <person name="Husnik F."/>
            <person name="Keeling P."/>
            <person name="Hampl V."/>
        </authorList>
    </citation>
    <scope>NUCLEOTIDE SEQUENCE [LARGE SCALE GENOMIC DNA]</scope>
    <source>
        <strain evidence="1">St1</strain>
    </source>
</reference>
<dbReference type="Proteomes" id="UP000324575">
    <property type="component" value="Unassembled WGS sequence"/>
</dbReference>
<accession>A0A5M8NTP5</accession>
<dbReference type="EMBL" id="SNRX01000105">
    <property type="protein sequence ID" value="KAA6300286.1"/>
    <property type="molecule type" value="Genomic_DNA"/>
</dbReference>